<keyword evidence="2" id="KW-0732">Signal</keyword>
<comment type="caution">
    <text evidence="3">The sequence shown here is derived from an EMBL/GenBank/DDBJ whole genome shotgun (WGS) entry which is preliminary data.</text>
</comment>
<dbReference type="PROSITE" id="PS51257">
    <property type="entry name" value="PROKAR_LIPOPROTEIN"/>
    <property type="match status" value="1"/>
</dbReference>
<dbReference type="InterPro" id="IPR030836">
    <property type="entry name" value="ABC_peri_PhnD-like"/>
</dbReference>
<dbReference type="Gene3D" id="3.40.190.10">
    <property type="entry name" value="Periplasmic binding protein-like II"/>
    <property type="match status" value="2"/>
</dbReference>
<keyword evidence="4" id="KW-1185">Reference proteome</keyword>
<dbReference type="Pfam" id="PF12974">
    <property type="entry name" value="Phosphonate-bd"/>
    <property type="match status" value="1"/>
</dbReference>
<dbReference type="InterPro" id="IPR005770">
    <property type="entry name" value="PhnD"/>
</dbReference>
<reference evidence="3 4" key="1">
    <citation type="submission" date="2023-05" db="EMBL/GenBank/DDBJ databases">
        <title>Draft genome sequence of Streptomyces sp. B-S-A12 isolated from a cave soil in Thailand.</title>
        <authorList>
            <person name="Chamroensaksri N."/>
            <person name="Muangham S."/>
        </authorList>
    </citation>
    <scope>NUCLEOTIDE SEQUENCE [LARGE SCALE GENOMIC DNA]</scope>
    <source>
        <strain evidence="3 4">B-S-A12</strain>
    </source>
</reference>
<dbReference type="Proteomes" id="UP001237105">
    <property type="component" value="Unassembled WGS sequence"/>
</dbReference>
<dbReference type="SUPFAM" id="SSF53850">
    <property type="entry name" value="Periplasmic binding protein-like II"/>
    <property type="match status" value="1"/>
</dbReference>
<dbReference type="NCBIfam" id="TIGR04553">
    <property type="entry name" value="ABC_peri_selen"/>
    <property type="match status" value="1"/>
</dbReference>
<dbReference type="InterPro" id="IPR006311">
    <property type="entry name" value="TAT_signal"/>
</dbReference>
<dbReference type="PROSITE" id="PS51318">
    <property type="entry name" value="TAT"/>
    <property type="match status" value="1"/>
</dbReference>
<dbReference type="PANTHER" id="PTHR35841:SF1">
    <property type="entry name" value="PHOSPHONATES-BINDING PERIPLASMIC PROTEIN"/>
    <property type="match status" value="1"/>
</dbReference>
<name>A0ABT6T9Q5_9ACTN</name>
<accession>A0ABT6T9Q5</accession>
<proteinExistence type="inferred from homology"/>
<dbReference type="PANTHER" id="PTHR35841">
    <property type="entry name" value="PHOSPHONATES-BINDING PERIPLASMIC PROTEIN"/>
    <property type="match status" value="1"/>
</dbReference>
<evidence type="ECO:0000313" key="4">
    <source>
        <dbReference type="Proteomes" id="UP001237105"/>
    </source>
</evidence>
<comment type="similarity">
    <text evidence="1">Belongs to the phosphate/phosphite/phosphonate binding protein family.</text>
</comment>
<evidence type="ECO:0000256" key="2">
    <source>
        <dbReference type="ARBA" id="ARBA00022729"/>
    </source>
</evidence>
<protein>
    <submittedName>
        <fullName evidence="3">Selenate ABC transporter substrate-binding protein</fullName>
    </submittedName>
</protein>
<sequence>MSRNTLTRRTFLVGTGATLALSACGTGGAGGSDTRTLAISAIPDQDPELLNRLYPALAERFAEATGLAVAYRPVTDYTAVVRAFELGDIHLAWMGGLTGVQARVRVPGATALAQRDIDADFHSVFIAGAASALRPFDTIQGLRSLAGHTLTFGSETSTSGRLMPQFFMRKAGLRLSDLRGAPGFSGSHDATIEAVASGSFEVGAVNEQVWKASSAAGGIDASGVGELWRTPGYADYHWLARPDLDKTFGAGIQRKVLDLLLGLDARDTEDAKILELFGAQSFIRTKNSAYDRIEDVARDLDLLR</sequence>
<dbReference type="RefSeq" id="WP_282539930.1">
    <property type="nucleotide sequence ID" value="NZ_JASCIS010000074.1"/>
</dbReference>
<dbReference type="EMBL" id="JASCIS010000074">
    <property type="protein sequence ID" value="MDI3424103.1"/>
    <property type="molecule type" value="Genomic_DNA"/>
</dbReference>
<evidence type="ECO:0000256" key="1">
    <source>
        <dbReference type="ARBA" id="ARBA00007162"/>
    </source>
</evidence>
<gene>
    <name evidence="3" type="ORF">QIT00_37195</name>
</gene>
<organism evidence="3 4">
    <name type="scientific">Streptomyces luteolus</name>
    <dbReference type="NCBI Taxonomy" id="3043615"/>
    <lineage>
        <taxon>Bacteria</taxon>
        <taxon>Bacillati</taxon>
        <taxon>Actinomycetota</taxon>
        <taxon>Actinomycetes</taxon>
        <taxon>Kitasatosporales</taxon>
        <taxon>Streptomycetaceae</taxon>
        <taxon>Streptomyces</taxon>
    </lineage>
</organism>
<evidence type="ECO:0000313" key="3">
    <source>
        <dbReference type="EMBL" id="MDI3424103.1"/>
    </source>
</evidence>
<dbReference type="NCBIfam" id="TIGR01098">
    <property type="entry name" value="3A0109s03R"/>
    <property type="match status" value="1"/>
</dbReference>